<evidence type="ECO:0000313" key="2">
    <source>
        <dbReference type="EMBL" id="CAF0994669.1"/>
    </source>
</evidence>
<organism evidence="2 3">
    <name type="scientific">Brachionus calyciflorus</name>
    <dbReference type="NCBI Taxonomy" id="104777"/>
    <lineage>
        <taxon>Eukaryota</taxon>
        <taxon>Metazoa</taxon>
        <taxon>Spiralia</taxon>
        <taxon>Gnathifera</taxon>
        <taxon>Rotifera</taxon>
        <taxon>Eurotatoria</taxon>
        <taxon>Monogononta</taxon>
        <taxon>Pseudotrocha</taxon>
        <taxon>Ploima</taxon>
        <taxon>Brachionidae</taxon>
        <taxon>Brachionus</taxon>
    </lineage>
</organism>
<dbReference type="AlphaFoldDB" id="A0A814G909"/>
<proteinExistence type="predicted"/>
<dbReference type="PANTHER" id="PTHR47163:SF2">
    <property type="entry name" value="SI:DKEY-17M8.2"/>
    <property type="match status" value="1"/>
</dbReference>
<sequence length="167" mass="19369">MIGGIGKVVEIDESAFGKRKYNRGKTRKTYWIFGGIERDSKPVKLFFSYVINRKKDSLIPIIKKFIIPGTTIIMNHTVTFKDPDSGAHTNTIEGTWFHLKRSLPTHGTRKHLLSPYFAEFIWRKKFGENFNKFIEHISLLYPPSKIDKETDKLDFENIGDESLTDDD</sequence>
<protein>
    <recommendedName>
        <fullName evidence="1">ISXO2-like transposase domain-containing protein</fullName>
    </recommendedName>
</protein>
<keyword evidence="3" id="KW-1185">Reference proteome</keyword>
<accession>A0A814G909</accession>
<dbReference type="InterPro" id="IPR053164">
    <property type="entry name" value="IS1016-like_transposase"/>
</dbReference>
<gene>
    <name evidence="2" type="ORF">OXX778_LOCUS16094</name>
</gene>
<feature type="domain" description="ISXO2-like transposase" evidence="1">
    <location>
        <begin position="1"/>
        <end position="125"/>
    </location>
</feature>
<comment type="caution">
    <text evidence="2">The sequence shown here is derived from an EMBL/GenBank/DDBJ whole genome shotgun (WGS) entry which is preliminary data.</text>
</comment>
<dbReference type="SMART" id="SM01126">
    <property type="entry name" value="DDE_Tnp_IS1595"/>
    <property type="match status" value="1"/>
</dbReference>
<name>A0A814G909_9BILA</name>
<evidence type="ECO:0000259" key="1">
    <source>
        <dbReference type="SMART" id="SM01126"/>
    </source>
</evidence>
<dbReference type="EMBL" id="CAJNOC010003712">
    <property type="protein sequence ID" value="CAF0994669.1"/>
    <property type="molecule type" value="Genomic_DNA"/>
</dbReference>
<evidence type="ECO:0000313" key="3">
    <source>
        <dbReference type="Proteomes" id="UP000663879"/>
    </source>
</evidence>
<dbReference type="InterPro" id="IPR024445">
    <property type="entry name" value="Tnp_ISXO2-like"/>
</dbReference>
<reference evidence="2" key="1">
    <citation type="submission" date="2021-02" db="EMBL/GenBank/DDBJ databases">
        <authorList>
            <person name="Nowell W R."/>
        </authorList>
    </citation>
    <scope>NUCLEOTIDE SEQUENCE</scope>
    <source>
        <strain evidence="2">Ploen Becks lab</strain>
    </source>
</reference>
<dbReference type="Proteomes" id="UP000663879">
    <property type="component" value="Unassembled WGS sequence"/>
</dbReference>
<dbReference type="OrthoDB" id="6611384at2759"/>
<dbReference type="PANTHER" id="PTHR47163">
    <property type="entry name" value="DDE_TNP_IS1595 DOMAIN-CONTAINING PROTEIN"/>
    <property type="match status" value="1"/>
</dbReference>